<dbReference type="EMBL" id="KE145362">
    <property type="protein sequence ID" value="EPE31376.1"/>
    <property type="molecule type" value="Genomic_DNA"/>
</dbReference>
<evidence type="ECO:0000259" key="3">
    <source>
        <dbReference type="Pfam" id="PF24883"/>
    </source>
</evidence>
<proteinExistence type="predicted"/>
<dbReference type="RefSeq" id="XP_008081651.1">
    <property type="nucleotide sequence ID" value="XM_008083460.1"/>
</dbReference>
<dbReference type="HOGENOM" id="CLU_1865308_0_0_1"/>
<dbReference type="PANTHER" id="PTHR10039">
    <property type="entry name" value="AMELOGENIN"/>
    <property type="match status" value="1"/>
</dbReference>
<evidence type="ECO:0000313" key="5">
    <source>
        <dbReference type="Proteomes" id="UP000016922"/>
    </source>
</evidence>
<feature type="domain" description="Nephrocystin 3-like N-terminal" evidence="3">
    <location>
        <begin position="102"/>
        <end position="136"/>
    </location>
</feature>
<dbReference type="InterPro" id="IPR056884">
    <property type="entry name" value="NPHP3-like_N"/>
</dbReference>
<dbReference type="GeneID" id="19471719"/>
<dbReference type="AlphaFoldDB" id="S3DH81"/>
<dbReference type="OrthoDB" id="195446at2759"/>
<gene>
    <name evidence="4" type="ORF">GLAREA_12679</name>
</gene>
<evidence type="ECO:0000313" key="4">
    <source>
        <dbReference type="EMBL" id="EPE31376.1"/>
    </source>
</evidence>
<name>S3DH81_GLAL2</name>
<sequence length="137" mass="15651">MEPSRSDQKAERLLFRLKWPFSKKDLDAVLSTVERYKSSLALATASEHTRLAVETQRCVQDLKENIEKQKDDSTRLKIIRWLSTTDPSSNFHSGCEGHQSTSGSWVLNHTSYKNWSQSPNSFLWLHGIPGCGKTTLR</sequence>
<evidence type="ECO:0000256" key="1">
    <source>
        <dbReference type="ARBA" id="ARBA00022737"/>
    </source>
</evidence>
<feature type="coiled-coil region" evidence="2">
    <location>
        <begin position="52"/>
        <end position="79"/>
    </location>
</feature>
<keyword evidence="2" id="KW-0175">Coiled coil</keyword>
<evidence type="ECO:0000256" key="2">
    <source>
        <dbReference type="SAM" id="Coils"/>
    </source>
</evidence>
<organism evidence="4 5">
    <name type="scientific">Glarea lozoyensis (strain ATCC 20868 / MF5171)</name>
    <dbReference type="NCBI Taxonomy" id="1116229"/>
    <lineage>
        <taxon>Eukaryota</taxon>
        <taxon>Fungi</taxon>
        <taxon>Dikarya</taxon>
        <taxon>Ascomycota</taxon>
        <taxon>Pezizomycotina</taxon>
        <taxon>Leotiomycetes</taxon>
        <taxon>Helotiales</taxon>
        <taxon>Helotiaceae</taxon>
        <taxon>Glarea</taxon>
    </lineage>
</organism>
<keyword evidence="1" id="KW-0677">Repeat</keyword>
<accession>S3DH81</accession>
<reference evidence="4 5" key="1">
    <citation type="journal article" date="2013" name="BMC Genomics">
        <title>Genomics-driven discovery of the pneumocandin biosynthetic gene cluster in the fungus Glarea lozoyensis.</title>
        <authorList>
            <person name="Chen L."/>
            <person name="Yue Q."/>
            <person name="Zhang X."/>
            <person name="Xiang M."/>
            <person name="Wang C."/>
            <person name="Li S."/>
            <person name="Che Y."/>
            <person name="Ortiz-Lopez F.J."/>
            <person name="Bills G.F."/>
            <person name="Liu X."/>
            <person name="An Z."/>
        </authorList>
    </citation>
    <scope>NUCLEOTIDE SEQUENCE [LARGE SCALE GENOMIC DNA]</scope>
    <source>
        <strain evidence="5">ATCC 20868 / MF5171</strain>
    </source>
</reference>
<keyword evidence="5" id="KW-1185">Reference proteome</keyword>
<dbReference type="Proteomes" id="UP000016922">
    <property type="component" value="Unassembled WGS sequence"/>
</dbReference>
<protein>
    <submittedName>
        <fullName evidence="4">Ankyrin repeat protein</fullName>
    </submittedName>
</protein>
<dbReference type="PANTHER" id="PTHR10039:SF16">
    <property type="entry name" value="GPI INOSITOL-DEACYLASE"/>
    <property type="match status" value="1"/>
</dbReference>
<dbReference type="KEGG" id="glz:GLAREA_12679"/>
<dbReference type="Pfam" id="PF24883">
    <property type="entry name" value="NPHP3_N"/>
    <property type="match status" value="1"/>
</dbReference>